<dbReference type="PANTHER" id="PTHR16253">
    <property type="entry name" value="TETRATRICOPEPTIDE REPEAT PROTEIN 22"/>
    <property type="match status" value="1"/>
</dbReference>
<dbReference type="PANTHER" id="PTHR16253:SF0">
    <property type="entry name" value="TETRATRICOPEPTIDE REPEAT PROTEIN 22"/>
    <property type="match status" value="1"/>
</dbReference>
<protein>
    <submittedName>
        <fullName evidence="1">Uncharacterized protein</fullName>
    </submittedName>
</protein>
<evidence type="ECO:0000313" key="2">
    <source>
        <dbReference type="Proteomes" id="UP000596742"/>
    </source>
</evidence>
<evidence type="ECO:0000313" key="1">
    <source>
        <dbReference type="EMBL" id="VDH92156.1"/>
    </source>
</evidence>
<comment type="caution">
    <text evidence="1">The sequence shown here is derived from an EMBL/GenBank/DDBJ whole genome shotgun (WGS) entry which is preliminary data.</text>
</comment>
<reference evidence="1" key="1">
    <citation type="submission" date="2018-11" db="EMBL/GenBank/DDBJ databases">
        <authorList>
            <person name="Alioto T."/>
            <person name="Alioto T."/>
        </authorList>
    </citation>
    <scope>NUCLEOTIDE SEQUENCE</scope>
</reference>
<dbReference type="OrthoDB" id="9976543at2759"/>
<proteinExistence type="predicted"/>
<gene>
    <name evidence="1" type="ORF">MGAL_10B086443</name>
</gene>
<sequence>MSDHVAVLPGLWKLNLNITFENDIKLTADAVEGLKKRITYENIIVHNVLENMIAIFKSKSSRGKIESRKCLENILSRDPRNLNALADIEYLSRTQHRTSEADQYKTRLEKVLQGHTINDVRTKSICVMEQGYAILYEESANIEHISKNRLSESYRMLLSEHKKGTGRRKDYLQRCFYHNKQALSNLQLAIECKGQNEMLARKITALEKFEEAKNIFDLINENIIWSFYKGVALNRKYDSIESFSHEDGKKRSE</sequence>
<dbReference type="InterPro" id="IPR042342">
    <property type="entry name" value="TTC22"/>
</dbReference>
<name>A0A8B6BKC0_MYTGA</name>
<organism evidence="1 2">
    <name type="scientific">Mytilus galloprovincialis</name>
    <name type="common">Mediterranean mussel</name>
    <dbReference type="NCBI Taxonomy" id="29158"/>
    <lineage>
        <taxon>Eukaryota</taxon>
        <taxon>Metazoa</taxon>
        <taxon>Spiralia</taxon>
        <taxon>Lophotrochozoa</taxon>
        <taxon>Mollusca</taxon>
        <taxon>Bivalvia</taxon>
        <taxon>Autobranchia</taxon>
        <taxon>Pteriomorphia</taxon>
        <taxon>Mytilida</taxon>
        <taxon>Mytiloidea</taxon>
        <taxon>Mytilidae</taxon>
        <taxon>Mytilinae</taxon>
        <taxon>Mytilus</taxon>
    </lineage>
</organism>
<accession>A0A8B6BKC0</accession>
<dbReference type="Proteomes" id="UP000596742">
    <property type="component" value="Unassembled WGS sequence"/>
</dbReference>
<dbReference type="EMBL" id="UYJE01000306">
    <property type="protein sequence ID" value="VDH92156.1"/>
    <property type="molecule type" value="Genomic_DNA"/>
</dbReference>
<dbReference type="AlphaFoldDB" id="A0A8B6BKC0"/>
<keyword evidence="2" id="KW-1185">Reference proteome</keyword>